<gene>
    <name evidence="2" type="ORF">KFE25_001664</name>
</gene>
<evidence type="ECO:0000256" key="1">
    <source>
        <dbReference type="SAM" id="MobiDB-lite"/>
    </source>
</evidence>
<evidence type="ECO:0000313" key="2">
    <source>
        <dbReference type="EMBL" id="KAG8462891.1"/>
    </source>
</evidence>
<accession>A0A8J6C9E3</accession>
<keyword evidence="3" id="KW-1185">Reference proteome</keyword>
<sequence>MSTKASKHVPSLGAVNHGVRLGLALNATTSRAAAKKADVPAADASLPPLELDMWLTDGVMHEHALPEAGLLRNAPGETTGICLSGGGSRAAAAAVGFLRGLLELGLIEHVDFISACSGGAYALIPFQYYAAGPTNDFQLLGPVIPAEKIDHEALSRVPEHSLLNRLAVPILSRFAAELLTPSCMDGSAADEAWEFALAQCFLEPYGLADPHALVAADDAHAERIRARNPKLAGAPIYTRRPGRPFDICTATLAPPTRPPAARARAVVWETEDFTPFDMTPLYCGSPLARDHSFATYDTFARTRDPTVKPDAVSKYELGGFVETFAVGRTLAPADGLPRAPAKGGTAPVRVVCRQLAGASQRGLSLTKMLELTSNAYCGITNNTGAREQLLELAGLDIGGAYSRLAYWSPTAVASAASAARAERAAPAPTSSVFVSDAGGHDLAAILPMLARSVRRVVAFLSLGVQVQTGFPLDGGASGVEWKGKEGDLDGQLPAYFGVRATSCEHMMHSLKHVQVFAPADFWRLMRAVREKLVDGDYPIVEMEHNVLANPFWGIKGGFKVRVCWVVLQRVPRWEARLPDALRADVERDCAAGTGEFRNFPNYSVSGQNEGHGGLDMHLTVRQAHLASQLATSYVLQHEAVFRRMLGPPARAPDEPGDWLRRLGACGKPGPK</sequence>
<reference evidence="2" key="1">
    <citation type="submission" date="2021-05" db="EMBL/GenBank/DDBJ databases">
        <title>The genome of the haptophyte Pavlova lutheri (Diacronema luteri, Pavlovales) - a model for lipid biosynthesis in eukaryotic algae.</title>
        <authorList>
            <person name="Hulatt C.J."/>
            <person name="Posewitz M.C."/>
        </authorList>
    </citation>
    <scope>NUCLEOTIDE SEQUENCE</scope>
    <source>
        <strain evidence="2">NIVA-4/92</strain>
    </source>
</reference>
<evidence type="ECO:0000313" key="3">
    <source>
        <dbReference type="Proteomes" id="UP000751190"/>
    </source>
</evidence>
<evidence type="ECO:0008006" key="4">
    <source>
        <dbReference type="Google" id="ProtNLM"/>
    </source>
</evidence>
<name>A0A8J6C9E3_DIALT</name>
<proteinExistence type="predicted"/>
<feature type="region of interest" description="Disordered" evidence="1">
    <location>
        <begin position="650"/>
        <end position="671"/>
    </location>
</feature>
<dbReference type="GO" id="GO:0004623">
    <property type="term" value="F:phospholipase A2 activity"/>
    <property type="evidence" value="ECO:0007669"/>
    <property type="project" value="TreeGrafter"/>
</dbReference>
<dbReference type="GO" id="GO:0005829">
    <property type="term" value="C:cytosol"/>
    <property type="evidence" value="ECO:0007669"/>
    <property type="project" value="TreeGrafter"/>
</dbReference>
<dbReference type="PANTHER" id="PTHR10728">
    <property type="entry name" value="CYTOSOLIC PHOSPHOLIPASE A2"/>
    <property type="match status" value="1"/>
</dbReference>
<comment type="caution">
    <text evidence="2">The sequence shown here is derived from an EMBL/GenBank/DDBJ whole genome shotgun (WGS) entry which is preliminary data.</text>
</comment>
<dbReference type="InterPro" id="IPR016035">
    <property type="entry name" value="Acyl_Trfase/lysoPLipase"/>
</dbReference>
<dbReference type="GO" id="GO:0046475">
    <property type="term" value="P:glycerophospholipid catabolic process"/>
    <property type="evidence" value="ECO:0007669"/>
    <property type="project" value="TreeGrafter"/>
</dbReference>
<feature type="compositionally biased region" description="Basic and acidic residues" evidence="1">
    <location>
        <begin position="651"/>
        <end position="660"/>
    </location>
</feature>
<dbReference type="EMBL" id="JAGTXO010000018">
    <property type="protein sequence ID" value="KAG8462891.1"/>
    <property type="molecule type" value="Genomic_DNA"/>
</dbReference>
<dbReference type="PANTHER" id="PTHR10728:SF40">
    <property type="entry name" value="PATATIN FAMILY PROTEIN"/>
    <property type="match status" value="1"/>
</dbReference>
<dbReference type="AlphaFoldDB" id="A0A8J6C9E3"/>
<protein>
    <recommendedName>
        <fullName evidence="4">PNPLA domain-containing protein</fullName>
    </recommendedName>
</protein>
<dbReference type="OrthoDB" id="4084751at2759"/>
<dbReference type="OMA" id="YHAIYPA"/>
<dbReference type="Proteomes" id="UP000751190">
    <property type="component" value="Unassembled WGS sequence"/>
</dbReference>
<dbReference type="SUPFAM" id="SSF52151">
    <property type="entry name" value="FabD/lysophospholipase-like"/>
    <property type="match status" value="1"/>
</dbReference>
<organism evidence="2 3">
    <name type="scientific">Diacronema lutheri</name>
    <name type="common">Unicellular marine alga</name>
    <name type="synonym">Monochrysis lutheri</name>
    <dbReference type="NCBI Taxonomy" id="2081491"/>
    <lineage>
        <taxon>Eukaryota</taxon>
        <taxon>Haptista</taxon>
        <taxon>Haptophyta</taxon>
        <taxon>Pavlovophyceae</taxon>
        <taxon>Pavlovales</taxon>
        <taxon>Pavlovaceae</taxon>
        <taxon>Diacronema</taxon>
    </lineage>
</organism>
<dbReference type="Gene3D" id="3.40.1090.10">
    <property type="entry name" value="Cytosolic phospholipase A2 catalytic domain"/>
    <property type="match status" value="1"/>
</dbReference>